<dbReference type="Gene3D" id="1.10.260.40">
    <property type="entry name" value="lambda repressor-like DNA-binding domains"/>
    <property type="match status" value="1"/>
</dbReference>
<sequence length="440" mass="48179">MASVDKQIRHPLAYARLLRCWTQPGLARRIRQAAARRGLRSGVDRQRVWKWETGRALPDEESQLLLADVFAVSPDAVRALGWPYWLPGRDAVLELGPDSAVHALREALSQLIDRRSFVAFTPAALTGLALQWAERDPHSPLTQLRGDHVDAGIVEGLERHGAWLNSLPTEQRQHLGPLLTGHLDTITGLIDQGRYTAAVGKRLHTLAATTAQTAAWHRFDHGRHAAASHLWHGALHSAHAAGDHDLGAGILSDLAYQQTWLHDPRTAVQILEHAIARAEHPTAQSLLQLRKARAHAALGEELACTRALGAAEKFFDSATGTPPPTWCSWHATTDIAVDTGRCLLDLGHHRRARQLIDEGTSMLPEARLKTRAVFLTYEAESLIASGSIDQAAATAHQALTMARRIGAPRCISLIQDLMPSFTGKRTVEGVPELLELVRAS</sequence>
<dbReference type="InterPro" id="IPR001387">
    <property type="entry name" value="Cro/C1-type_HTH"/>
</dbReference>
<comment type="caution">
    <text evidence="2">The sequence shown here is derived from an EMBL/GenBank/DDBJ whole genome shotgun (WGS) entry which is preliminary data.</text>
</comment>
<dbReference type="PROSITE" id="PS50943">
    <property type="entry name" value="HTH_CROC1"/>
    <property type="match status" value="1"/>
</dbReference>
<protein>
    <recommendedName>
        <fullName evidence="1">HTH cro/C1-type domain-containing protein</fullName>
    </recommendedName>
</protein>
<reference evidence="2" key="2">
    <citation type="submission" date="2020-09" db="EMBL/GenBank/DDBJ databases">
        <authorList>
            <person name="Sun Q."/>
            <person name="Ohkuma M."/>
        </authorList>
    </citation>
    <scope>NUCLEOTIDE SEQUENCE</scope>
    <source>
        <strain evidence="2">JCM 4059</strain>
    </source>
</reference>
<dbReference type="Proteomes" id="UP000638313">
    <property type="component" value="Unassembled WGS sequence"/>
</dbReference>
<organism evidence="2 3">
    <name type="scientific">Streptomyces mashuensis</name>
    <dbReference type="NCBI Taxonomy" id="33904"/>
    <lineage>
        <taxon>Bacteria</taxon>
        <taxon>Bacillati</taxon>
        <taxon>Actinomycetota</taxon>
        <taxon>Actinomycetes</taxon>
        <taxon>Kitasatosporales</taxon>
        <taxon>Streptomycetaceae</taxon>
        <taxon>Streptomyces</taxon>
    </lineage>
</organism>
<keyword evidence="3" id="KW-1185">Reference proteome</keyword>
<dbReference type="AlphaFoldDB" id="A0A919B7W1"/>
<dbReference type="GO" id="GO:0003677">
    <property type="term" value="F:DNA binding"/>
    <property type="evidence" value="ECO:0007669"/>
    <property type="project" value="InterPro"/>
</dbReference>
<dbReference type="EMBL" id="BNBD01000014">
    <property type="protein sequence ID" value="GHF65125.1"/>
    <property type="molecule type" value="Genomic_DNA"/>
</dbReference>
<gene>
    <name evidence="2" type="ORF">GCM10010218_53240</name>
</gene>
<dbReference type="RefSeq" id="WP_190132258.1">
    <property type="nucleotide sequence ID" value="NZ_BNBD01000014.1"/>
</dbReference>
<evidence type="ECO:0000313" key="3">
    <source>
        <dbReference type="Proteomes" id="UP000638313"/>
    </source>
</evidence>
<evidence type="ECO:0000313" key="2">
    <source>
        <dbReference type="EMBL" id="GHF65125.1"/>
    </source>
</evidence>
<feature type="domain" description="HTH cro/C1-type" evidence="1">
    <location>
        <begin position="40"/>
        <end position="77"/>
    </location>
</feature>
<dbReference type="InterPro" id="IPR010982">
    <property type="entry name" value="Lambda_DNA-bd_dom_sf"/>
</dbReference>
<proteinExistence type="predicted"/>
<dbReference type="CDD" id="cd00093">
    <property type="entry name" value="HTH_XRE"/>
    <property type="match status" value="1"/>
</dbReference>
<dbReference type="SUPFAM" id="SSF47413">
    <property type="entry name" value="lambda repressor-like DNA-binding domains"/>
    <property type="match status" value="1"/>
</dbReference>
<name>A0A919B7W1_9ACTN</name>
<evidence type="ECO:0000259" key="1">
    <source>
        <dbReference type="PROSITE" id="PS50943"/>
    </source>
</evidence>
<accession>A0A919B7W1</accession>
<reference evidence="2" key="1">
    <citation type="journal article" date="2014" name="Int. J. Syst. Evol. Microbiol.">
        <title>Complete genome sequence of Corynebacterium casei LMG S-19264T (=DSM 44701T), isolated from a smear-ripened cheese.</title>
        <authorList>
            <consortium name="US DOE Joint Genome Institute (JGI-PGF)"/>
            <person name="Walter F."/>
            <person name="Albersmeier A."/>
            <person name="Kalinowski J."/>
            <person name="Ruckert C."/>
        </authorList>
    </citation>
    <scope>NUCLEOTIDE SEQUENCE</scope>
    <source>
        <strain evidence="2">JCM 4059</strain>
    </source>
</reference>